<feature type="transmembrane region" description="Helical" evidence="6">
    <location>
        <begin position="250"/>
        <end position="267"/>
    </location>
</feature>
<evidence type="ECO:0000256" key="3">
    <source>
        <dbReference type="ARBA" id="ARBA00022989"/>
    </source>
</evidence>
<dbReference type="EMBL" id="NEDP02001613">
    <property type="protein sequence ID" value="OWF52908.1"/>
    <property type="molecule type" value="Genomic_DNA"/>
</dbReference>
<reference evidence="8 9" key="1">
    <citation type="journal article" date="2017" name="Nat. Ecol. Evol.">
        <title>Scallop genome provides insights into evolution of bilaterian karyotype and development.</title>
        <authorList>
            <person name="Wang S."/>
            <person name="Zhang J."/>
            <person name="Jiao W."/>
            <person name="Li J."/>
            <person name="Xun X."/>
            <person name="Sun Y."/>
            <person name="Guo X."/>
            <person name="Huan P."/>
            <person name="Dong B."/>
            <person name="Zhang L."/>
            <person name="Hu X."/>
            <person name="Sun X."/>
            <person name="Wang J."/>
            <person name="Zhao C."/>
            <person name="Wang Y."/>
            <person name="Wang D."/>
            <person name="Huang X."/>
            <person name="Wang R."/>
            <person name="Lv J."/>
            <person name="Li Y."/>
            <person name="Zhang Z."/>
            <person name="Liu B."/>
            <person name="Lu W."/>
            <person name="Hui Y."/>
            <person name="Liang J."/>
            <person name="Zhou Z."/>
            <person name="Hou R."/>
            <person name="Li X."/>
            <person name="Liu Y."/>
            <person name="Li H."/>
            <person name="Ning X."/>
            <person name="Lin Y."/>
            <person name="Zhao L."/>
            <person name="Xing Q."/>
            <person name="Dou J."/>
            <person name="Li Y."/>
            <person name="Mao J."/>
            <person name="Guo H."/>
            <person name="Dou H."/>
            <person name="Li T."/>
            <person name="Mu C."/>
            <person name="Jiang W."/>
            <person name="Fu Q."/>
            <person name="Fu X."/>
            <person name="Miao Y."/>
            <person name="Liu J."/>
            <person name="Yu Q."/>
            <person name="Li R."/>
            <person name="Liao H."/>
            <person name="Li X."/>
            <person name="Kong Y."/>
            <person name="Jiang Z."/>
            <person name="Chourrout D."/>
            <person name="Li R."/>
            <person name="Bao Z."/>
        </authorList>
    </citation>
    <scope>NUCLEOTIDE SEQUENCE [LARGE SCALE GENOMIC DNA]</scope>
    <source>
        <strain evidence="8 9">PY_sf001</strain>
    </source>
</reference>
<feature type="compositionally biased region" description="Polar residues" evidence="5">
    <location>
        <begin position="1"/>
        <end position="10"/>
    </location>
</feature>
<keyword evidence="4 6" id="KW-0472">Membrane</keyword>
<dbReference type="InterPro" id="IPR013057">
    <property type="entry name" value="AA_transpt_TM"/>
</dbReference>
<feature type="transmembrane region" description="Helical" evidence="6">
    <location>
        <begin position="221"/>
        <end position="238"/>
    </location>
</feature>
<feature type="transmembrane region" description="Helical" evidence="6">
    <location>
        <begin position="287"/>
        <end position="305"/>
    </location>
</feature>
<evidence type="ECO:0000256" key="2">
    <source>
        <dbReference type="ARBA" id="ARBA00022692"/>
    </source>
</evidence>
<feature type="transmembrane region" description="Helical" evidence="6">
    <location>
        <begin position="361"/>
        <end position="388"/>
    </location>
</feature>
<keyword evidence="3 6" id="KW-1133">Transmembrane helix</keyword>
<feature type="domain" description="Amino acid transporter transmembrane" evidence="7">
    <location>
        <begin position="88"/>
        <end position="488"/>
    </location>
</feature>
<feature type="transmembrane region" description="Helical" evidence="6">
    <location>
        <begin position="119"/>
        <end position="140"/>
    </location>
</feature>
<evidence type="ECO:0000256" key="1">
    <source>
        <dbReference type="ARBA" id="ARBA00004141"/>
    </source>
</evidence>
<evidence type="ECO:0000256" key="4">
    <source>
        <dbReference type="ARBA" id="ARBA00023136"/>
    </source>
</evidence>
<feature type="region of interest" description="Disordered" evidence="5">
    <location>
        <begin position="1"/>
        <end position="44"/>
    </location>
</feature>
<dbReference type="PANTHER" id="PTHR22950:SF349">
    <property type="entry name" value="AMINO ACID TRANSPORTER TRANSMEMBRANE DOMAIN-CONTAINING PROTEIN"/>
    <property type="match status" value="1"/>
</dbReference>
<dbReference type="Pfam" id="PF01490">
    <property type="entry name" value="Aa_trans"/>
    <property type="match status" value="1"/>
</dbReference>
<feature type="transmembrane region" description="Helical" evidence="6">
    <location>
        <begin position="408"/>
        <end position="425"/>
    </location>
</feature>
<feature type="transmembrane region" description="Helical" evidence="6">
    <location>
        <begin position="431"/>
        <end position="451"/>
    </location>
</feature>
<evidence type="ECO:0000256" key="6">
    <source>
        <dbReference type="SAM" id="Phobius"/>
    </source>
</evidence>
<feature type="transmembrane region" description="Helical" evidence="6">
    <location>
        <begin position="472"/>
        <end position="490"/>
    </location>
</feature>
<keyword evidence="9" id="KW-1185">Reference proteome</keyword>
<dbReference type="OrthoDB" id="1684102at2759"/>
<evidence type="ECO:0000313" key="9">
    <source>
        <dbReference type="Proteomes" id="UP000242188"/>
    </source>
</evidence>
<protein>
    <submittedName>
        <fullName evidence="8">Proton-coupled amino acid transporter 1</fullName>
    </submittedName>
</protein>
<evidence type="ECO:0000259" key="7">
    <source>
        <dbReference type="Pfam" id="PF01490"/>
    </source>
</evidence>
<dbReference type="PANTHER" id="PTHR22950">
    <property type="entry name" value="AMINO ACID TRANSPORTER"/>
    <property type="match status" value="1"/>
</dbReference>
<organism evidence="8 9">
    <name type="scientific">Mizuhopecten yessoensis</name>
    <name type="common">Japanese scallop</name>
    <name type="synonym">Patinopecten yessoensis</name>
    <dbReference type="NCBI Taxonomy" id="6573"/>
    <lineage>
        <taxon>Eukaryota</taxon>
        <taxon>Metazoa</taxon>
        <taxon>Spiralia</taxon>
        <taxon>Lophotrochozoa</taxon>
        <taxon>Mollusca</taxon>
        <taxon>Bivalvia</taxon>
        <taxon>Autobranchia</taxon>
        <taxon>Pteriomorphia</taxon>
        <taxon>Pectinida</taxon>
        <taxon>Pectinoidea</taxon>
        <taxon>Pectinidae</taxon>
        <taxon>Mizuhopecten</taxon>
    </lineage>
</organism>
<accession>A0A210QVW5</accession>
<comment type="caution">
    <text evidence="8">The sequence shown here is derived from an EMBL/GenBank/DDBJ whole genome shotgun (WGS) entry which is preliminary data.</text>
</comment>
<dbReference type="GO" id="GO:0015179">
    <property type="term" value="F:L-amino acid transmembrane transporter activity"/>
    <property type="evidence" value="ECO:0007669"/>
    <property type="project" value="TreeGrafter"/>
</dbReference>
<keyword evidence="2 6" id="KW-0812">Transmembrane</keyword>
<evidence type="ECO:0000313" key="8">
    <source>
        <dbReference type="EMBL" id="OWF52908.1"/>
    </source>
</evidence>
<dbReference type="AlphaFoldDB" id="A0A210QVW5"/>
<feature type="transmembrane region" description="Helical" evidence="6">
    <location>
        <begin position="317"/>
        <end position="341"/>
    </location>
</feature>
<name>A0A210QVW5_MIZYE</name>
<comment type="subcellular location">
    <subcellularLocation>
        <location evidence="1">Membrane</location>
        <topology evidence="1">Multi-pass membrane protein</topology>
    </subcellularLocation>
</comment>
<feature type="transmembrane region" description="Helical" evidence="6">
    <location>
        <begin position="182"/>
        <end position="201"/>
    </location>
</feature>
<evidence type="ECO:0000256" key="5">
    <source>
        <dbReference type="SAM" id="MobiDB-lite"/>
    </source>
</evidence>
<proteinExistence type="predicted"/>
<gene>
    <name evidence="8" type="ORF">KP79_PYT12899</name>
</gene>
<dbReference type="STRING" id="6573.A0A210QVW5"/>
<dbReference type="Proteomes" id="UP000242188">
    <property type="component" value="Unassembled WGS sequence"/>
</dbReference>
<dbReference type="GO" id="GO:0005774">
    <property type="term" value="C:vacuolar membrane"/>
    <property type="evidence" value="ECO:0007669"/>
    <property type="project" value="TreeGrafter"/>
</dbReference>
<sequence length="524" mass="57128">MANNEPTETTALLADSQPPEPSLETETLLGNVRSGTSKTRKKELPQPFAALGSPASIEVEIDNGEGLYITQSLSSLQNSSKTPVHLRTSNLASLMHLLKGNIGTGVLAMPSACKYAGLWAGPVGVLVIGFIATHCMHMLVNCSRKLCKRREGLYALGYAEILEESLRTGPPRLQRFHRHGRYTINGFLLLTQFGFCCVYILFIAQNIQQVVNSFHSNGPDVKVYLLVSAALLIPYCFVKNLKHLAPFSTFANLLVIVGLVIVFQELVQGLPDVSTRPAILPVDKLPLYFGTAMFAFEAIGLVMPIENKMRHPEDFGGCAGILNLGMTFVVCLYTAMGFYGYLKYGDQAEGSITLNLPGKNWLFTTVNLMYAMAIFISYGLQFYVVVRIIWPALEAKISSRKAKIVSEYIFRTALVLGTCGISMVVPHLDLMISLVGSLASSSLALMFPPLIEIITYSAEGERLSAIKVFKNVLIILLGIVGFATGTFAALNEIIRTFQDPSGGDVGRNATMVAGWDISHSTTYS</sequence>